<dbReference type="GO" id="GO:0003676">
    <property type="term" value="F:nucleic acid binding"/>
    <property type="evidence" value="ECO:0007669"/>
    <property type="project" value="InterPro"/>
</dbReference>
<dbReference type="InterPro" id="IPR036397">
    <property type="entry name" value="RNaseH_sf"/>
</dbReference>
<comment type="caution">
    <text evidence="2">The sequence shown here is derived from an EMBL/GenBank/DDBJ whole genome shotgun (WGS) entry which is preliminary data.</text>
</comment>
<name>A0A371EMQ1_MUCPR</name>
<evidence type="ECO:0000313" key="2">
    <source>
        <dbReference type="EMBL" id="RDX67254.1"/>
    </source>
</evidence>
<dbReference type="InterPro" id="IPR001584">
    <property type="entry name" value="Integrase_cat-core"/>
</dbReference>
<dbReference type="AlphaFoldDB" id="A0A371EMQ1"/>
<evidence type="ECO:0000259" key="1">
    <source>
        <dbReference type="PROSITE" id="PS50994"/>
    </source>
</evidence>
<gene>
    <name evidence="2" type="ORF">CR513_53898</name>
</gene>
<feature type="domain" description="Integrase catalytic" evidence="1">
    <location>
        <begin position="12"/>
        <end position="146"/>
    </location>
</feature>
<keyword evidence="3" id="KW-1185">Reference proteome</keyword>
<protein>
    <recommendedName>
        <fullName evidence="1">Integrase catalytic domain-containing protein</fullName>
    </recommendedName>
</protein>
<dbReference type="EMBL" id="QJKJ01013080">
    <property type="protein sequence ID" value="RDX67254.1"/>
    <property type="molecule type" value="Genomic_DNA"/>
</dbReference>
<sequence>MQTNCNLTHLYNAVKPQSTKLWHNHLVTSNGPLDIVFFYVWDPASFYSINGFSYYVICTYHYSKYLWLYMVKHKLDVSFHFLVFKSLVEKQSQSRIKTLYSNKGIEYINLCSFLQQHGITHMTTPPYALKHNGLFKCKHLHQVKIT</sequence>
<dbReference type="InterPro" id="IPR039537">
    <property type="entry name" value="Retrotran_Ty1/copia-like"/>
</dbReference>
<reference evidence="2" key="1">
    <citation type="submission" date="2018-05" db="EMBL/GenBank/DDBJ databases">
        <title>Draft genome of Mucuna pruriens seed.</title>
        <authorList>
            <person name="Nnadi N.E."/>
            <person name="Vos R."/>
            <person name="Hasami M.H."/>
            <person name="Devisetty U.K."/>
            <person name="Aguiy J.C."/>
        </authorList>
    </citation>
    <scope>NUCLEOTIDE SEQUENCE [LARGE SCALE GENOMIC DNA]</scope>
    <source>
        <strain evidence="2">JCA_2017</strain>
    </source>
</reference>
<evidence type="ECO:0000313" key="3">
    <source>
        <dbReference type="Proteomes" id="UP000257109"/>
    </source>
</evidence>
<dbReference type="PANTHER" id="PTHR42648">
    <property type="entry name" value="TRANSPOSASE, PUTATIVE-RELATED"/>
    <property type="match status" value="1"/>
</dbReference>
<accession>A0A371EMQ1</accession>
<dbReference type="PROSITE" id="PS50994">
    <property type="entry name" value="INTEGRASE"/>
    <property type="match status" value="1"/>
</dbReference>
<dbReference type="PANTHER" id="PTHR42648:SF26">
    <property type="entry name" value="INTEGRASE CATALYTIC DOMAIN-CONTAINING PROTEIN"/>
    <property type="match status" value="1"/>
</dbReference>
<feature type="non-terminal residue" evidence="2">
    <location>
        <position position="1"/>
    </location>
</feature>
<dbReference type="InterPro" id="IPR012337">
    <property type="entry name" value="RNaseH-like_sf"/>
</dbReference>
<organism evidence="2 3">
    <name type="scientific">Mucuna pruriens</name>
    <name type="common">Velvet bean</name>
    <name type="synonym">Dolichos pruriens</name>
    <dbReference type="NCBI Taxonomy" id="157652"/>
    <lineage>
        <taxon>Eukaryota</taxon>
        <taxon>Viridiplantae</taxon>
        <taxon>Streptophyta</taxon>
        <taxon>Embryophyta</taxon>
        <taxon>Tracheophyta</taxon>
        <taxon>Spermatophyta</taxon>
        <taxon>Magnoliopsida</taxon>
        <taxon>eudicotyledons</taxon>
        <taxon>Gunneridae</taxon>
        <taxon>Pentapetalae</taxon>
        <taxon>rosids</taxon>
        <taxon>fabids</taxon>
        <taxon>Fabales</taxon>
        <taxon>Fabaceae</taxon>
        <taxon>Papilionoideae</taxon>
        <taxon>50 kb inversion clade</taxon>
        <taxon>NPAAA clade</taxon>
        <taxon>indigoferoid/millettioid clade</taxon>
        <taxon>Phaseoleae</taxon>
        <taxon>Mucuna</taxon>
    </lineage>
</organism>
<dbReference type="SUPFAM" id="SSF53098">
    <property type="entry name" value="Ribonuclease H-like"/>
    <property type="match status" value="1"/>
</dbReference>
<dbReference type="Proteomes" id="UP000257109">
    <property type="component" value="Unassembled WGS sequence"/>
</dbReference>
<dbReference type="OrthoDB" id="1432936at2759"/>
<proteinExistence type="predicted"/>
<dbReference type="GO" id="GO:0015074">
    <property type="term" value="P:DNA integration"/>
    <property type="evidence" value="ECO:0007669"/>
    <property type="project" value="InterPro"/>
</dbReference>
<dbReference type="Gene3D" id="3.30.420.10">
    <property type="entry name" value="Ribonuclease H-like superfamily/Ribonuclease H"/>
    <property type="match status" value="1"/>
</dbReference>